<feature type="domain" description="KaiC-like" evidence="1">
    <location>
        <begin position="8"/>
        <end position="85"/>
    </location>
</feature>
<dbReference type="SUPFAM" id="SSF52540">
    <property type="entry name" value="P-loop containing nucleoside triphosphate hydrolases"/>
    <property type="match status" value="1"/>
</dbReference>
<dbReference type="InterPro" id="IPR014774">
    <property type="entry name" value="KaiC-like_dom"/>
</dbReference>
<dbReference type="InterPro" id="IPR027417">
    <property type="entry name" value="P-loop_NTPase"/>
</dbReference>
<organism evidence="2">
    <name type="scientific">Archaeoglobus fulgidus</name>
    <dbReference type="NCBI Taxonomy" id="2234"/>
    <lineage>
        <taxon>Archaea</taxon>
        <taxon>Methanobacteriati</taxon>
        <taxon>Methanobacteriota</taxon>
        <taxon>Archaeoglobi</taxon>
        <taxon>Archaeoglobales</taxon>
        <taxon>Archaeoglobaceae</taxon>
        <taxon>Archaeoglobus</taxon>
    </lineage>
</organism>
<sequence length="88" mass="10030">MPNAFVHKRQVISFIKFLNSIGATVLFTSETTQETPDQDLEFIADGIIELKRDENGLKIAVRKTRSSDFISGWHRMEIGEEGIKICLF</sequence>
<evidence type="ECO:0000313" key="2">
    <source>
        <dbReference type="EMBL" id="HGT83150.1"/>
    </source>
</evidence>
<accession>A0A7J3M430</accession>
<dbReference type="InterPro" id="IPR051347">
    <property type="entry name" value="Circadian_clock_KaiC-rel"/>
</dbReference>
<dbReference type="PANTHER" id="PTHR42926">
    <property type="match status" value="1"/>
</dbReference>
<dbReference type="EMBL" id="DSYZ01000103">
    <property type="protein sequence ID" value="HGT83150.1"/>
    <property type="molecule type" value="Genomic_DNA"/>
</dbReference>
<dbReference type="Gene3D" id="3.40.50.300">
    <property type="entry name" value="P-loop containing nucleotide triphosphate hydrolases"/>
    <property type="match status" value="1"/>
</dbReference>
<dbReference type="Pfam" id="PF06745">
    <property type="entry name" value="ATPase"/>
    <property type="match status" value="1"/>
</dbReference>
<gene>
    <name evidence="2" type="ORF">ENT52_05435</name>
</gene>
<proteinExistence type="predicted"/>
<reference evidence="2" key="1">
    <citation type="journal article" date="2020" name="mSystems">
        <title>Genome- and Community-Level Interaction Insights into Carbon Utilization and Element Cycling Functions of Hydrothermarchaeota in Hydrothermal Sediment.</title>
        <authorList>
            <person name="Zhou Z."/>
            <person name="Liu Y."/>
            <person name="Xu W."/>
            <person name="Pan J."/>
            <person name="Luo Z.H."/>
            <person name="Li M."/>
        </authorList>
    </citation>
    <scope>NUCLEOTIDE SEQUENCE [LARGE SCALE GENOMIC DNA]</scope>
    <source>
        <strain evidence="2">SpSt-587</strain>
    </source>
</reference>
<dbReference type="PANTHER" id="PTHR42926:SF1">
    <property type="entry name" value="CIRCADIAN CLOCK OSCILLATOR PROTEIN KAIC 1"/>
    <property type="match status" value="1"/>
</dbReference>
<dbReference type="AlphaFoldDB" id="A0A7J3M430"/>
<protein>
    <recommendedName>
        <fullName evidence="1">KaiC-like domain-containing protein</fullName>
    </recommendedName>
</protein>
<comment type="caution">
    <text evidence="2">The sequence shown here is derived from an EMBL/GenBank/DDBJ whole genome shotgun (WGS) entry which is preliminary data.</text>
</comment>
<name>A0A7J3M430_ARCFL</name>
<evidence type="ECO:0000259" key="1">
    <source>
        <dbReference type="Pfam" id="PF06745"/>
    </source>
</evidence>